<dbReference type="InterPro" id="IPR010662">
    <property type="entry name" value="RBBP9/YdeN"/>
</dbReference>
<evidence type="ECO:0000313" key="4">
    <source>
        <dbReference type="Proteomes" id="UP001056588"/>
    </source>
</evidence>
<dbReference type="EMBL" id="CP093217">
    <property type="protein sequence ID" value="UQW80418.1"/>
    <property type="molecule type" value="Genomic_DNA"/>
</dbReference>
<dbReference type="Proteomes" id="UP000223828">
    <property type="component" value="Unassembled WGS sequence"/>
</dbReference>
<dbReference type="Pfam" id="PF06821">
    <property type="entry name" value="Ser_hydrolase"/>
    <property type="match status" value="1"/>
</dbReference>
<name>A0A2C6WM27_9STAP</name>
<protein>
    <submittedName>
        <fullName evidence="2">Alpha/beta hydrolase</fullName>
    </submittedName>
    <submittedName>
        <fullName evidence="1">Esterase</fullName>
    </submittedName>
</protein>
<dbReference type="EMBL" id="MRZN01000015">
    <property type="protein sequence ID" value="PHK49203.1"/>
    <property type="molecule type" value="Genomic_DNA"/>
</dbReference>
<dbReference type="OrthoDB" id="9804993at2"/>
<dbReference type="Proteomes" id="UP001056588">
    <property type="component" value="Chromosome"/>
</dbReference>
<dbReference type="AlphaFoldDB" id="A0A2C6WM27"/>
<dbReference type="InterPro" id="IPR029058">
    <property type="entry name" value="AB_hydrolase_fold"/>
</dbReference>
<proteinExistence type="predicted"/>
<reference evidence="3" key="2">
    <citation type="submission" date="2017-10" db="EMBL/GenBank/DDBJ databases">
        <title>Staphylococcus edaphicus sp. nov., isolated in Antarctica, harbouring mecC gene and genomic islands essential in adaptation to extreme environment.</title>
        <authorList>
            <person name="Pantucek R."/>
            <person name="Sedlacek I."/>
            <person name="Indrakova A."/>
            <person name="Vrbovska V."/>
            <person name="Maslanova I."/>
            <person name="Kovarovic V."/>
            <person name="Svec P."/>
            <person name="Kralova S."/>
            <person name="Kristofova L."/>
            <person name="Keklakova J."/>
            <person name="Petras P."/>
            <person name="Doskar J."/>
        </authorList>
    </citation>
    <scope>NUCLEOTIDE SEQUENCE [LARGE SCALE GENOMIC DNA]</scope>
    <source>
        <strain evidence="3">CCM 5085</strain>
    </source>
</reference>
<sequence length="193" mass="22206">MKKMFIIHGYQAHTNSHWFEWLATQMKSYHYQTEIVYLPNTHNPDLDAWDTAIQNNLKNNLDSDSIIIAHSLGVISILNYLSKEDVFSNIKGLFLISGFNERLHNLPELDQFINQTHVQFKNINAQHIVTIGGDNDPIVDINATNRLSQHLNTTTLELQHDGHFQDSDGYRSFEFLKNQITSILNTKNSEIGI</sequence>
<keyword evidence="4" id="KW-1185">Reference proteome</keyword>
<reference evidence="1" key="3">
    <citation type="submission" date="2017-10" db="EMBL/GenBank/DDBJ databases">
        <authorList>
            <person name="Vrbovska V."/>
            <person name="Kovarovic V."/>
            <person name="Indrakova A."/>
        </authorList>
    </citation>
    <scope>NUCLEOTIDE SEQUENCE</scope>
    <source>
        <strain evidence="1">CCM 8730</strain>
    </source>
</reference>
<dbReference type="Gene3D" id="3.40.50.1820">
    <property type="entry name" value="alpha/beta hydrolase"/>
    <property type="match status" value="1"/>
</dbReference>
<evidence type="ECO:0000313" key="1">
    <source>
        <dbReference type="EMBL" id="PHK49203.1"/>
    </source>
</evidence>
<dbReference type="GO" id="GO:0016787">
    <property type="term" value="F:hydrolase activity"/>
    <property type="evidence" value="ECO:0007669"/>
    <property type="project" value="UniProtKB-KW"/>
</dbReference>
<dbReference type="PANTHER" id="PTHR15394:SF3">
    <property type="entry name" value="SERINE HYDROLASE RBBP9"/>
    <property type="match status" value="1"/>
</dbReference>
<dbReference type="SUPFAM" id="SSF53474">
    <property type="entry name" value="alpha/beta-Hydrolases"/>
    <property type="match status" value="1"/>
</dbReference>
<keyword evidence="2" id="KW-0378">Hydrolase</keyword>
<accession>A0A2C6WM27</accession>
<reference evidence="1" key="1">
    <citation type="journal article" date="2017" name="Appl. Environ. Microbiol.">
        <title>Staphylococcus edaphicus sp. nov., isolated in Antarctica, harbours mecC gene and genomic islands with suspected role in adaptation to extreme environment.</title>
        <authorList>
            <person name="Pantucek R."/>
            <person name="Sedlacek I."/>
            <person name="Indrakova A."/>
            <person name="Vrbovska V."/>
            <person name="Maslanova I."/>
            <person name="Kovarovic V."/>
            <person name="Svec P."/>
            <person name="Kralova S."/>
            <person name="Kristofova L."/>
            <person name="Keklakova J."/>
            <person name="Petras P."/>
            <person name="Doskar J."/>
        </authorList>
    </citation>
    <scope>NUCLEOTIDE SEQUENCE</scope>
    <source>
        <strain evidence="1">CCM 8730</strain>
    </source>
</reference>
<evidence type="ECO:0000313" key="2">
    <source>
        <dbReference type="EMBL" id="UQW80418.1"/>
    </source>
</evidence>
<organism evidence="1 3">
    <name type="scientific">Staphylococcus edaphicus</name>
    <dbReference type="NCBI Taxonomy" id="1955013"/>
    <lineage>
        <taxon>Bacteria</taxon>
        <taxon>Bacillati</taxon>
        <taxon>Bacillota</taxon>
        <taxon>Bacilli</taxon>
        <taxon>Bacillales</taxon>
        <taxon>Staphylococcaceae</taxon>
        <taxon>Staphylococcus</taxon>
    </lineage>
</organism>
<gene>
    <name evidence="1" type="ORF">BTJ66_09290</name>
    <name evidence="2" type="ORF">MNY58_07310</name>
</gene>
<reference evidence="2" key="4">
    <citation type="submission" date="2022-03" db="EMBL/GenBank/DDBJ databases">
        <title>Complete Genome Sequence of Staphylococcus edaphicus strain CCM 8731.</title>
        <authorList>
            <person name="Rimmer C.O."/>
            <person name="Thomas J.C."/>
        </authorList>
    </citation>
    <scope>NUCLEOTIDE SEQUENCE</scope>
    <source>
        <strain evidence="2">CCM 8731</strain>
    </source>
</reference>
<evidence type="ECO:0000313" key="3">
    <source>
        <dbReference type="Proteomes" id="UP000223828"/>
    </source>
</evidence>
<dbReference type="PANTHER" id="PTHR15394">
    <property type="entry name" value="SERINE HYDROLASE RBBP9"/>
    <property type="match status" value="1"/>
</dbReference>